<dbReference type="EMBL" id="JABEZY010000012">
    <property type="protein sequence ID" value="MBA0750489.1"/>
    <property type="molecule type" value="Genomic_DNA"/>
</dbReference>
<name>A0A7J9CPQ6_GOSGO</name>
<reference evidence="1 2" key="1">
    <citation type="journal article" date="2019" name="Genome Biol. Evol.">
        <title>Insights into the evolution of the New World diploid cottons (Gossypium, subgenus Houzingenia) based on genome sequencing.</title>
        <authorList>
            <person name="Grover C.E."/>
            <person name="Arick M.A. 2nd"/>
            <person name="Thrash A."/>
            <person name="Conover J.L."/>
            <person name="Sanders W.S."/>
            <person name="Peterson D.G."/>
            <person name="Frelichowski J.E."/>
            <person name="Scheffler J.A."/>
            <person name="Scheffler B.E."/>
            <person name="Wendel J.F."/>
        </authorList>
    </citation>
    <scope>NUCLEOTIDE SEQUENCE [LARGE SCALE GENOMIC DNA]</scope>
    <source>
        <strain evidence="1">5</strain>
        <tissue evidence="1">Leaf</tissue>
    </source>
</reference>
<dbReference type="AlphaFoldDB" id="A0A7J9CPQ6"/>
<dbReference type="Proteomes" id="UP000593579">
    <property type="component" value="Unassembled WGS sequence"/>
</dbReference>
<organism evidence="1 2">
    <name type="scientific">Gossypium gossypioides</name>
    <name type="common">Mexican cotton</name>
    <name type="synonym">Selera gossypioides</name>
    <dbReference type="NCBI Taxonomy" id="34282"/>
    <lineage>
        <taxon>Eukaryota</taxon>
        <taxon>Viridiplantae</taxon>
        <taxon>Streptophyta</taxon>
        <taxon>Embryophyta</taxon>
        <taxon>Tracheophyta</taxon>
        <taxon>Spermatophyta</taxon>
        <taxon>Magnoliopsida</taxon>
        <taxon>eudicotyledons</taxon>
        <taxon>Gunneridae</taxon>
        <taxon>Pentapetalae</taxon>
        <taxon>rosids</taxon>
        <taxon>malvids</taxon>
        <taxon>Malvales</taxon>
        <taxon>Malvaceae</taxon>
        <taxon>Malvoideae</taxon>
        <taxon>Gossypium</taxon>
    </lineage>
</organism>
<comment type="caution">
    <text evidence="1">The sequence shown here is derived from an EMBL/GenBank/DDBJ whole genome shotgun (WGS) entry which is preliminary data.</text>
</comment>
<protein>
    <submittedName>
        <fullName evidence="1">Uncharacterized protein</fullName>
    </submittedName>
</protein>
<evidence type="ECO:0000313" key="1">
    <source>
        <dbReference type="EMBL" id="MBA0750489.1"/>
    </source>
</evidence>
<accession>A0A7J9CPQ6</accession>
<feature type="non-terminal residue" evidence="1">
    <location>
        <position position="70"/>
    </location>
</feature>
<evidence type="ECO:0000313" key="2">
    <source>
        <dbReference type="Proteomes" id="UP000593579"/>
    </source>
</evidence>
<sequence>MKCVWQGVGSNSSYSLCDYDTEDILHVLMDKSNVHISSSSNTLSENWVHLFTDGAVDRGSRTVSAGGVLQ</sequence>
<gene>
    <name evidence="1" type="ORF">Gogos_001900</name>
</gene>
<proteinExistence type="predicted"/>
<keyword evidence="2" id="KW-1185">Reference proteome</keyword>
<dbReference type="OrthoDB" id="10384501at2759"/>